<keyword evidence="1" id="KW-0732">Signal</keyword>
<feature type="signal peptide" evidence="1">
    <location>
        <begin position="1"/>
        <end position="21"/>
    </location>
</feature>
<keyword evidence="3" id="KW-1185">Reference proteome</keyword>
<gene>
    <name evidence="2" type="ORF">SAMN05421827_109152</name>
</gene>
<dbReference type="PROSITE" id="PS51257">
    <property type="entry name" value="PROKAR_LIPOPROTEIN"/>
    <property type="match status" value="1"/>
</dbReference>
<evidence type="ECO:0008006" key="4">
    <source>
        <dbReference type="Google" id="ProtNLM"/>
    </source>
</evidence>
<evidence type="ECO:0000256" key="1">
    <source>
        <dbReference type="SAM" id="SignalP"/>
    </source>
</evidence>
<organism evidence="2 3">
    <name type="scientific">Pedobacter terrae</name>
    <dbReference type="NCBI Taxonomy" id="405671"/>
    <lineage>
        <taxon>Bacteria</taxon>
        <taxon>Pseudomonadati</taxon>
        <taxon>Bacteroidota</taxon>
        <taxon>Sphingobacteriia</taxon>
        <taxon>Sphingobacteriales</taxon>
        <taxon>Sphingobacteriaceae</taxon>
        <taxon>Pedobacter</taxon>
    </lineage>
</organism>
<dbReference type="AlphaFoldDB" id="A0A1G7W905"/>
<reference evidence="3" key="1">
    <citation type="submission" date="2016-10" db="EMBL/GenBank/DDBJ databases">
        <authorList>
            <person name="Varghese N."/>
            <person name="Submissions S."/>
        </authorList>
    </citation>
    <scope>NUCLEOTIDE SEQUENCE [LARGE SCALE GENOMIC DNA]</scope>
    <source>
        <strain evidence="3">DSM 17933</strain>
    </source>
</reference>
<accession>A0A1G7W905</accession>
<dbReference type="OrthoDB" id="1053474at2"/>
<name>A0A1G7W905_9SPHI</name>
<sequence length="146" mass="15448">MKKLMLLTLLAAGLTSCSVRLPVVRTSSAIDYSEYAKQGIFLTESNSVNFSYEPIASVSAIHLSGYELSDKGEKKFKDDVLGSLSGTNVVTTGVFSSATRSSVLAELCKKAHLAGGNGIINLKINFVPATPSTYSGYEATGMAIKK</sequence>
<proteinExistence type="predicted"/>
<dbReference type="Proteomes" id="UP000199643">
    <property type="component" value="Unassembled WGS sequence"/>
</dbReference>
<dbReference type="STRING" id="405671.SAMN05421827_109152"/>
<protein>
    <recommendedName>
        <fullName evidence="4">Heavy-metal-binding</fullName>
    </recommendedName>
</protein>
<evidence type="ECO:0000313" key="3">
    <source>
        <dbReference type="Proteomes" id="UP000199643"/>
    </source>
</evidence>
<dbReference type="RefSeq" id="WP_090500604.1">
    <property type="nucleotide sequence ID" value="NZ_FNCH01000009.1"/>
</dbReference>
<feature type="chain" id="PRO_5011614883" description="Heavy-metal-binding" evidence="1">
    <location>
        <begin position="22"/>
        <end position="146"/>
    </location>
</feature>
<evidence type="ECO:0000313" key="2">
    <source>
        <dbReference type="EMBL" id="SDG68422.1"/>
    </source>
</evidence>
<dbReference type="EMBL" id="FNCH01000009">
    <property type="protein sequence ID" value="SDG68422.1"/>
    <property type="molecule type" value="Genomic_DNA"/>
</dbReference>